<dbReference type="GeneID" id="59329879"/>
<name>A0A8H6CF72_9LECA</name>
<dbReference type="GO" id="GO:0031201">
    <property type="term" value="C:SNARE complex"/>
    <property type="evidence" value="ECO:0007669"/>
    <property type="project" value="TreeGrafter"/>
</dbReference>
<dbReference type="Gene3D" id="1.25.40.10">
    <property type="entry name" value="Tetratricopeptide repeat domain"/>
    <property type="match status" value="1"/>
</dbReference>
<protein>
    <recommendedName>
        <fullName evidence="10">Alpha-soluble NSF attachment protein</fullName>
    </recommendedName>
</protein>
<dbReference type="Pfam" id="PF14938">
    <property type="entry name" value="SNAP"/>
    <property type="match status" value="1"/>
</dbReference>
<evidence type="ECO:0000256" key="3">
    <source>
        <dbReference type="ARBA" id="ARBA00022448"/>
    </source>
</evidence>
<keyword evidence="3 7" id="KW-0813">Transport</keyword>
<reference evidence="8 9" key="1">
    <citation type="journal article" date="2020" name="Genomics">
        <title>Complete, high-quality genomes from long-read metagenomic sequencing of two wolf lichen thalli reveals enigmatic genome architecture.</title>
        <authorList>
            <person name="McKenzie S.K."/>
            <person name="Walston R.F."/>
            <person name="Allen J.L."/>
        </authorList>
    </citation>
    <scope>NUCLEOTIDE SEQUENCE [LARGE SCALE GENOMIC DNA]</scope>
    <source>
        <strain evidence="8">WasteWater1</strain>
    </source>
</reference>
<evidence type="ECO:0000256" key="6">
    <source>
        <dbReference type="ARBA" id="ARBA00023136"/>
    </source>
</evidence>
<evidence type="ECO:0000256" key="2">
    <source>
        <dbReference type="ARBA" id="ARBA00010050"/>
    </source>
</evidence>
<dbReference type="GO" id="GO:0019905">
    <property type="term" value="F:syntaxin binding"/>
    <property type="evidence" value="ECO:0007669"/>
    <property type="project" value="TreeGrafter"/>
</dbReference>
<comment type="function">
    <text evidence="7">Required for vesicular transport between the endoplasmic reticulum and the Golgi apparatus.</text>
</comment>
<dbReference type="GO" id="GO:0035494">
    <property type="term" value="P:SNARE complex disassembly"/>
    <property type="evidence" value="ECO:0007669"/>
    <property type="project" value="TreeGrafter"/>
</dbReference>
<dbReference type="EMBL" id="JACCJB010000012">
    <property type="protein sequence ID" value="KAF6222377.1"/>
    <property type="molecule type" value="Genomic_DNA"/>
</dbReference>
<dbReference type="InterPro" id="IPR011990">
    <property type="entry name" value="TPR-like_helical_dom_sf"/>
</dbReference>
<comment type="similarity">
    <text evidence="2 7">Belongs to the SNAP family.</text>
</comment>
<dbReference type="PANTHER" id="PTHR13768">
    <property type="entry name" value="SOLUBLE NSF ATTACHMENT PROTEIN SNAP"/>
    <property type="match status" value="1"/>
</dbReference>
<evidence type="ECO:0008006" key="10">
    <source>
        <dbReference type="Google" id="ProtNLM"/>
    </source>
</evidence>
<dbReference type="GO" id="GO:0005483">
    <property type="term" value="F:soluble NSF attachment protein activity"/>
    <property type="evidence" value="ECO:0007669"/>
    <property type="project" value="TreeGrafter"/>
</dbReference>
<dbReference type="PRINTS" id="PR00448">
    <property type="entry name" value="NSFATTACHMNT"/>
</dbReference>
<evidence type="ECO:0000256" key="5">
    <source>
        <dbReference type="ARBA" id="ARBA00022927"/>
    </source>
</evidence>
<comment type="caution">
    <text evidence="8">The sequence shown here is derived from an EMBL/GenBank/DDBJ whole genome shotgun (WGS) entry which is preliminary data.</text>
</comment>
<evidence type="ECO:0000256" key="4">
    <source>
        <dbReference type="ARBA" id="ARBA00022892"/>
    </source>
</evidence>
<evidence type="ECO:0000256" key="1">
    <source>
        <dbReference type="ARBA" id="ARBA00004170"/>
    </source>
</evidence>
<keyword evidence="5 7" id="KW-0653">Protein transport</keyword>
<proteinExistence type="inferred from homology"/>
<dbReference type="RefSeq" id="XP_037151812.1">
    <property type="nucleotide sequence ID" value="XM_037292393.1"/>
</dbReference>
<keyword evidence="9" id="KW-1185">Reference proteome</keyword>
<dbReference type="GO" id="GO:0005774">
    <property type="term" value="C:vacuolar membrane"/>
    <property type="evidence" value="ECO:0007669"/>
    <property type="project" value="TreeGrafter"/>
</dbReference>
<dbReference type="CDD" id="cd15832">
    <property type="entry name" value="SNAP"/>
    <property type="match status" value="1"/>
</dbReference>
<dbReference type="GO" id="GO:0006886">
    <property type="term" value="P:intracellular protein transport"/>
    <property type="evidence" value="ECO:0007669"/>
    <property type="project" value="UniProtKB-UniRule"/>
</dbReference>
<evidence type="ECO:0000313" key="9">
    <source>
        <dbReference type="Proteomes" id="UP000593566"/>
    </source>
</evidence>
<evidence type="ECO:0000256" key="7">
    <source>
        <dbReference type="RuleBase" id="RU367013"/>
    </source>
</evidence>
<organism evidence="8 9">
    <name type="scientific">Letharia lupina</name>
    <dbReference type="NCBI Taxonomy" id="560253"/>
    <lineage>
        <taxon>Eukaryota</taxon>
        <taxon>Fungi</taxon>
        <taxon>Dikarya</taxon>
        <taxon>Ascomycota</taxon>
        <taxon>Pezizomycotina</taxon>
        <taxon>Lecanoromycetes</taxon>
        <taxon>OSLEUM clade</taxon>
        <taxon>Lecanoromycetidae</taxon>
        <taxon>Lecanorales</taxon>
        <taxon>Lecanorineae</taxon>
        <taxon>Parmeliaceae</taxon>
        <taxon>Letharia</taxon>
    </lineage>
</organism>
<dbReference type="AlphaFoldDB" id="A0A8H6CF72"/>
<dbReference type="Proteomes" id="UP000593566">
    <property type="component" value="Unassembled WGS sequence"/>
</dbReference>
<dbReference type="PANTHER" id="PTHR13768:SF8">
    <property type="entry name" value="ALPHA-SOLUBLE NSF ATTACHMENT PROTEIN"/>
    <property type="match status" value="1"/>
</dbReference>
<dbReference type="FunFam" id="1.25.40.10:FF:000049">
    <property type="entry name" value="Alpha-soluble NSF attachment protein-like"/>
    <property type="match status" value="1"/>
</dbReference>
<evidence type="ECO:0000313" key="8">
    <source>
        <dbReference type="EMBL" id="KAF6222377.1"/>
    </source>
</evidence>
<sequence length="293" mass="33188">MVMMAQDPVTLASQADKAAQSAQSGFSFFGARTDKYESAVELYTSAASAYKLQKNYREAGSLYEKAAMIQKTKLNEPDDMANTLQEAFKAYRKTAPEEAARVLSLAIDHYLSKGNFRRAAVHKQNLAELYEELSDRRRAREAYEAAATWYDDDNASALANKLYLKAGDLAALDEDYLPAIQYFEQVARQSISNNLMRYSVKDYLLRAGICHLAFDIVGAKRALESYRDLDPSFLAQKEYQLLNDLGEAVEHSDAEVFAEKLFRYDQLSPLNSWCTTILLRIKNKITDHEDDFS</sequence>
<dbReference type="SUPFAM" id="SSF48452">
    <property type="entry name" value="TPR-like"/>
    <property type="match status" value="1"/>
</dbReference>
<comment type="subcellular location">
    <subcellularLocation>
        <location evidence="1 7">Membrane</location>
        <topology evidence="1 7">Peripheral membrane protein</topology>
    </subcellularLocation>
</comment>
<dbReference type="InterPro" id="IPR000744">
    <property type="entry name" value="NSF_attach"/>
</dbReference>
<accession>A0A8H6CF72</accession>
<gene>
    <name evidence="8" type="ORF">HO133_001463</name>
</gene>
<keyword evidence="6 7" id="KW-0472">Membrane</keyword>
<keyword evidence="4 7" id="KW-0931">ER-Golgi transport</keyword>